<reference evidence="2 3" key="1">
    <citation type="journal article" date="2014" name="J. Biotechnol.">
        <title>Complete genome sequence of the actinobacterium Amycolatopsis japonica MG417-CF17(T) (=DSM 44213T) producing (S,S)-N,N'-ethylenediaminedisuccinic acid.</title>
        <authorList>
            <person name="Stegmann E."/>
            <person name="Albersmeier A."/>
            <person name="Spohn M."/>
            <person name="Gert H."/>
            <person name="Weber T."/>
            <person name="Wohlleben W."/>
            <person name="Kalinowski J."/>
            <person name="Ruckert C."/>
        </authorList>
    </citation>
    <scope>NUCLEOTIDE SEQUENCE [LARGE SCALE GENOMIC DNA]</scope>
    <source>
        <strain evidence="3">MG417-CF17 (DSM 44213)</strain>
    </source>
</reference>
<dbReference type="Proteomes" id="UP000028492">
    <property type="component" value="Chromosome"/>
</dbReference>
<keyword evidence="1" id="KW-0812">Transmembrane</keyword>
<feature type="transmembrane region" description="Helical" evidence="1">
    <location>
        <begin position="171"/>
        <end position="190"/>
    </location>
</feature>
<dbReference type="KEGG" id="aja:AJAP_07000"/>
<dbReference type="AlphaFoldDB" id="A0A075UJR2"/>
<feature type="transmembrane region" description="Helical" evidence="1">
    <location>
        <begin position="97"/>
        <end position="125"/>
    </location>
</feature>
<dbReference type="HOGENOM" id="CLU_073558_0_0_11"/>
<protein>
    <submittedName>
        <fullName evidence="2">Putative membrane protein</fullName>
    </submittedName>
</protein>
<sequence>MGFGTVRHQGLEPRTRWLRVSCSLCRMVSSDAEQDLFVWSPCIGSVGVCRLVSDCFGPLGRVSGSWMSGSAAWSSRPEGSRHWVVWSVMVEERRDPVVSAVSTMVGIVVGLTFLFGFGNVFALALRLGVPVWVAPLVAPAVDLTVVALLVAIRRLSAHGAAPEVQRSARRLLVLSSSVTLALNVAEPLIAGEIGKALFDVVGPLLLIGWSEVGPGLLQALADLRKDVRPPVVATSMNSAQEGSSDRSIVTPAGLEDGLVERAKLMDAQHRELHQRPISAEALRKALGVGAERSRALTRVVRAEWRGSSELPEESVA</sequence>
<keyword evidence="3" id="KW-1185">Reference proteome</keyword>
<name>A0A075UJR2_9PSEU</name>
<evidence type="ECO:0000313" key="2">
    <source>
        <dbReference type="EMBL" id="AIG74317.1"/>
    </source>
</evidence>
<dbReference type="EMBL" id="CP008953">
    <property type="protein sequence ID" value="AIG74317.1"/>
    <property type="molecule type" value="Genomic_DNA"/>
</dbReference>
<organism evidence="2 3">
    <name type="scientific">Amycolatopsis japonica</name>
    <dbReference type="NCBI Taxonomy" id="208439"/>
    <lineage>
        <taxon>Bacteria</taxon>
        <taxon>Bacillati</taxon>
        <taxon>Actinomycetota</taxon>
        <taxon>Actinomycetes</taxon>
        <taxon>Pseudonocardiales</taxon>
        <taxon>Pseudonocardiaceae</taxon>
        <taxon>Amycolatopsis</taxon>
        <taxon>Amycolatopsis japonica group</taxon>
    </lineage>
</organism>
<accession>A0A075UJR2</accession>
<keyword evidence="1" id="KW-0472">Membrane</keyword>
<evidence type="ECO:0000256" key="1">
    <source>
        <dbReference type="SAM" id="Phobius"/>
    </source>
</evidence>
<keyword evidence="1" id="KW-1133">Transmembrane helix</keyword>
<dbReference type="eggNOG" id="COG0515">
    <property type="taxonomic scope" value="Bacteria"/>
</dbReference>
<proteinExistence type="predicted"/>
<gene>
    <name evidence="2" type="ORF">AJAP_07000</name>
</gene>
<evidence type="ECO:0000313" key="3">
    <source>
        <dbReference type="Proteomes" id="UP000028492"/>
    </source>
</evidence>
<feature type="transmembrane region" description="Helical" evidence="1">
    <location>
        <begin position="131"/>
        <end position="151"/>
    </location>
</feature>